<organism evidence="1 2">
    <name type="scientific">Bifidobacterium cuniculi</name>
    <dbReference type="NCBI Taxonomy" id="1688"/>
    <lineage>
        <taxon>Bacteria</taxon>
        <taxon>Bacillati</taxon>
        <taxon>Actinomycetota</taxon>
        <taxon>Actinomycetes</taxon>
        <taxon>Bifidobacteriales</taxon>
        <taxon>Bifidobacteriaceae</taxon>
        <taxon>Bifidobacterium</taxon>
    </lineage>
</organism>
<accession>A0A087AW50</accession>
<keyword evidence="2" id="KW-1185">Reference proteome</keyword>
<dbReference type="EMBL" id="JGYV01000010">
    <property type="protein sequence ID" value="KFI63000.1"/>
    <property type="molecule type" value="Genomic_DNA"/>
</dbReference>
<comment type="caution">
    <text evidence="1">The sequence shown here is derived from an EMBL/GenBank/DDBJ whole genome shotgun (WGS) entry which is preliminary data.</text>
</comment>
<dbReference type="STRING" id="1688.BCUN_0833"/>
<sequence>MNTGQYAHGYAWLLTHHTDAIRAIRQAHHLRHLIMPTIQSNTPHRQWLHRLRTLNTACEQHITQLRALQTTLQVRARWSPAAHDAVHVITHEINQLDQCRTPLAALLDRHTIERTA</sequence>
<name>A0A087AW50_9BIFI</name>
<evidence type="ECO:0000313" key="2">
    <source>
        <dbReference type="Proteomes" id="UP000029067"/>
    </source>
</evidence>
<dbReference type="AlphaFoldDB" id="A0A087AW50"/>
<reference evidence="1 2" key="1">
    <citation type="submission" date="2014-03" db="EMBL/GenBank/DDBJ databases">
        <title>Genomics of Bifidobacteria.</title>
        <authorList>
            <person name="Ventura M."/>
            <person name="Milani C."/>
            <person name="Lugli G.A."/>
        </authorList>
    </citation>
    <scope>NUCLEOTIDE SEQUENCE [LARGE SCALE GENOMIC DNA]</scope>
    <source>
        <strain evidence="1 2">LMG 10738</strain>
    </source>
</reference>
<protein>
    <submittedName>
        <fullName evidence="1">Uncharacterized protein</fullName>
    </submittedName>
</protein>
<proteinExistence type="predicted"/>
<dbReference type="RefSeq" id="WP_033515657.1">
    <property type="nucleotide sequence ID" value="NZ_JGYV01000010.1"/>
</dbReference>
<dbReference type="Proteomes" id="UP000029067">
    <property type="component" value="Unassembled WGS sequence"/>
</dbReference>
<gene>
    <name evidence="1" type="ORF">BCUN_0833</name>
</gene>
<evidence type="ECO:0000313" key="1">
    <source>
        <dbReference type="EMBL" id="KFI63000.1"/>
    </source>
</evidence>